<dbReference type="PANTHER" id="PTHR46112">
    <property type="entry name" value="AMINOPEPTIDASE"/>
    <property type="match status" value="1"/>
</dbReference>
<comment type="similarity">
    <text evidence="2">Belongs to the peptidase M24B family.</text>
</comment>
<dbReference type="SUPFAM" id="SSF53092">
    <property type="entry name" value="Creatinase/prolidase N-terminal domain"/>
    <property type="match status" value="1"/>
</dbReference>
<dbReference type="InterPro" id="IPR000587">
    <property type="entry name" value="Creatinase_N"/>
</dbReference>
<comment type="cofactor">
    <cofactor evidence="1">
        <name>Mn(2+)</name>
        <dbReference type="ChEBI" id="CHEBI:29035"/>
    </cofactor>
</comment>
<dbReference type="PANTHER" id="PTHR46112:SF10">
    <property type="entry name" value="DIPEPTIDASE YKVY-RELATED"/>
    <property type="match status" value="1"/>
</dbReference>
<dbReference type="InterPro" id="IPR029149">
    <property type="entry name" value="Creatin/AminoP/Spt16_N"/>
</dbReference>
<dbReference type="InterPro" id="IPR050659">
    <property type="entry name" value="Peptidase_M24B"/>
</dbReference>
<reference evidence="7 10" key="3">
    <citation type="submission" date="2023-08" db="EMBL/GenBank/DDBJ databases">
        <title>Whole genome sequencing of Staphylococcus chromogenes NNSch 2386.</title>
        <authorList>
            <person name="Kropotov V.S."/>
            <person name="Boriskina E.V."/>
            <person name="Gordinskaya N.A."/>
            <person name="Shkurkina I.S."/>
            <person name="Kryazhev D.V."/>
            <person name="Alekseeva A.E."/>
            <person name="Makhova M.A."/>
        </authorList>
    </citation>
    <scope>NUCLEOTIDE SEQUENCE [LARGE SCALE GENOMIC DNA]</scope>
    <source>
        <strain evidence="7 10">NNSch 2386</strain>
    </source>
</reference>
<comment type="caution">
    <text evidence="8">The sequence shown here is derived from an EMBL/GenBank/DDBJ whole genome shotgun (WGS) entry which is preliminary data.</text>
</comment>
<dbReference type="FunFam" id="3.90.230.10:FF:000014">
    <property type="entry name" value="Aminopeptidase P family protein"/>
    <property type="match status" value="1"/>
</dbReference>
<feature type="domain" description="Peptidase M24" evidence="5">
    <location>
        <begin position="139"/>
        <end position="339"/>
    </location>
</feature>
<evidence type="ECO:0000313" key="9">
    <source>
        <dbReference type="Proteomes" id="UP000242704"/>
    </source>
</evidence>
<evidence type="ECO:0000256" key="1">
    <source>
        <dbReference type="ARBA" id="ARBA00001936"/>
    </source>
</evidence>
<dbReference type="InterPro" id="IPR036005">
    <property type="entry name" value="Creatinase/aminopeptidase-like"/>
</dbReference>
<dbReference type="GO" id="GO:0004177">
    <property type="term" value="F:aminopeptidase activity"/>
    <property type="evidence" value="ECO:0007669"/>
    <property type="project" value="UniProtKB-KW"/>
</dbReference>
<evidence type="ECO:0000313" key="7">
    <source>
        <dbReference type="EMBL" id="MDQ7175545.1"/>
    </source>
</evidence>
<evidence type="ECO:0000313" key="10">
    <source>
        <dbReference type="Proteomes" id="UP001240157"/>
    </source>
</evidence>
<evidence type="ECO:0000256" key="2">
    <source>
        <dbReference type="ARBA" id="ARBA00008766"/>
    </source>
</evidence>
<dbReference type="SUPFAM" id="SSF55920">
    <property type="entry name" value="Creatinase/aminopeptidase"/>
    <property type="match status" value="1"/>
</dbReference>
<accession>A0AAE5W824</accession>
<dbReference type="Pfam" id="PF01321">
    <property type="entry name" value="Creatinase_N"/>
    <property type="match status" value="1"/>
</dbReference>
<evidence type="ECO:0000256" key="3">
    <source>
        <dbReference type="ARBA" id="ARBA00022801"/>
    </source>
</evidence>
<name>A0AAE5W824_STACR</name>
<dbReference type="Proteomes" id="UP001240157">
    <property type="component" value="Unassembled WGS sequence"/>
</dbReference>
<dbReference type="Pfam" id="PF00557">
    <property type="entry name" value="Peptidase_M24"/>
    <property type="match status" value="1"/>
</dbReference>
<evidence type="ECO:0000313" key="8">
    <source>
        <dbReference type="EMBL" id="PTG14833.1"/>
    </source>
</evidence>
<keyword evidence="4" id="KW-0464">Manganese</keyword>
<dbReference type="Gene3D" id="3.90.230.10">
    <property type="entry name" value="Creatinase/methionine aminopeptidase superfamily"/>
    <property type="match status" value="1"/>
</dbReference>
<evidence type="ECO:0000259" key="5">
    <source>
        <dbReference type="Pfam" id="PF00557"/>
    </source>
</evidence>
<sequence length="351" mass="39764">MTHLEQLITKIKTSNADAAWISNPINIYYYTGYKSEPHERLFALLAKSDGECVLFCPQLEVEEVKASPFTGQIIGYLDTENPYEKYRDKFNTVLIEENHLTFRRYKELKQAFQIQNVQAIDPLIQEMRNVKTQEEINVLARAAELADECMRIGEAYLKEGVTEREVVNHIENEIKAYGVHEMSFDTMVLFGDHAAAPHGTPGDRKLQKDEYVLFDLGVIYQNYCSDITRTIAFGNPSEEAQQIYNIVKEAESEAISKIKPGVKISDIDKTARNIIKAAGYGDYFPHRLGHGLGLEAHEYQDISETNDNLLEEGMVITVEPGIYVPGVAGVRIEDDILVTHEGYQSLSSFKK</sequence>
<evidence type="ECO:0000256" key="4">
    <source>
        <dbReference type="ARBA" id="ARBA00023211"/>
    </source>
</evidence>
<dbReference type="AlphaFoldDB" id="A0AAE5W824"/>
<reference evidence="8" key="2">
    <citation type="submission" date="2018-03" db="EMBL/GenBank/DDBJ databases">
        <authorList>
            <person name="Naushad S."/>
        </authorList>
    </citation>
    <scope>NUCLEOTIDE SEQUENCE</scope>
    <source>
        <strain evidence="8">SNUC 505</strain>
    </source>
</reference>
<evidence type="ECO:0000259" key="6">
    <source>
        <dbReference type="Pfam" id="PF01321"/>
    </source>
</evidence>
<dbReference type="Gene3D" id="3.40.350.10">
    <property type="entry name" value="Creatinase/prolidase N-terminal domain"/>
    <property type="match status" value="1"/>
</dbReference>
<dbReference type="RefSeq" id="WP_105965392.1">
    <property type="nucleotide sequence ID" value="NZ_JAHCNX010000001.1"/>
</dbReference>
<keyword evidence="8" id="KW-0031">Aminopeptidase</keyword>
<dbReference type="EMBL" id="PZBZ01000023">
    <property type="protein sequence ID" value="PTG14833.1"/>
    <property type="molecule type" value="Genomic_DNA"/>
</dbReference>
<protein>
    <submittedName>
        <fullName evidence="8">Aminopeptidase P family protein</fullName>
    </submittedName>
    <submittedName>
        <fullName evidence="7">Xaa-Pro peptidase family protein</fullName>
    </submittedName>
</protein>
<keyword evidence="3" id="KW-0378">Hydrolase</keyword>
<dbReference type="InterPro" id="IPR000994">
    <property type="entry name" value="Pept_M24"/>
</dbReference>
<organism evidence="8 9">
    <name type="scientific">Staphylococcus chromogenes</name>
    <name type="common">Staphylococcus hyicus subsp. chromogenes</name>
    <dbReference type="NCBI Taxonomy" id="46126"/>
    <lineage>
        <taxon>Bacteria</taxon>
        <taxon>Bacillati</taxon>
        <taxon>Bacillota</taxon>
        <taxon>Bacilli</taxon>
        <taxon>Bacillales</taxon>
        <taxon>Staphylococcaceae</taxon>
        <taxon>Staphylococcus</taxon>
    </lineage>
</organism>
<dbReference type="EMBL" id="JAVGJF010000029">
    <property type="protein sequence ID" value="MDQ7175545.1"/>
    <property type="molecule type" value="Genomic_DNA"/>
</dbReference>
<proteinExistence type="inferred from homology"/>
<keyword evidence="8" id="KW-0645">Protease</keyword>
<dbReference type="Proteomes" id="UP000242704">
    <property type="component" value="Unassembled WGS sequence"/>
</dbReference>
<feature type="domain" description="Creatinase N-terminal" evidence="6">
    <location>
        <begin position="4"/>
        <end position="130"/>
    </location>
</feature>
<gene>
    <name evidence="8" type="ORF">BU653_05410</name>
    <name evidence="7" type="ORF">RCF65_06045</name>
</gene>
<dbReference type="CDD" id="cd01092">
    <property type="entry name" value="APP-like"/>
    <property type="match status" value="1"/>
</dbReference>
<reference evidence="8 9" key="1">
    <citation type="journal article" date="2016" name="Front. Microbiol.">
        <title>Comprehensive Phylogenetic Analysis of Bovine Non-aureus Staphylococci Species Based on Whole-Genome Sequencing.</title>
        <authorList>
            <person name="Naushad S."/>
            <person name="Barkema H.W."/>
            <person name="Luby C."/>
            <person name="Condas L.A."/>
            <person name="Nobrega D.B."/>
            <person name="Carson D.A."/>
            <person name="De Buck J."/>
        </authorList>
    </citation>
    <scope>NUCLEOTIDE SEQUENCE [LARGE SCALE GENOMIC DNA]</scope>
    <source>
        <strain evidence="8 9">SNUC 505</strain>
    </source>
</reference>